<sequence length="204" mass="22026">MAKPFSRAVLEQVDRLGGTWREVPDDAGPVARVGAISFPKRLIGEAEVGFLLPAECGLPDADAVIALDGPLPDVPVTDELPEGVRWCGNEWQAGEIAFEWDEGIGKDFPFVDLGAEGEDSPELKAFREAVGDPAAARAVLLTYGDGYPNYHLINADDPRPGDPAVWSTDHEGMFRHIESEAPSLSAWLAGQLTDAEIHARLRRG</sequence>
<keyword evidence="2" id="KW-1185">Reference proteome</keyword>
<dbReference type="EMBL" id="JBHRZN010000002">
    <property type="protein sequence ID" value="MFC3849928.1"/>
    <property type="molecule type" value="Genomic_DNA"/>
</dbReference>
<accession>A0ABV7ZQ85</accession>
<organism evidence="1 2">
    <name type="scientific">Corynebacterium hansenii</name>
    <dbReference type="NCBI Taxonomy" id="394964"/>
    <lineage>
        <taxon>Bacteria</taxon>
        <taxon>Bacillati</taxon>
        <taxon>Actinomycetota</taxon>
        <taxon>Actinomycetes</taxon>
        <taxon>Mycobacteriales</taxon>
        <taxon>Corynebacteriaceae</taxon>
        <taxon>Corynebacterium</taxon>
    </lineage>
</organism>
<proteinExistence type="predicted"/>
<gene>
    <name evidence="1" type="ORF">ACFORJ_07090</name>
</gene>
<evidence type="ECO:0008006" key="3">
    <source>
        <dbReference type="Google" id="ProtNLM"/>
    </source>
</evidence>
<evidence type="ECO:0000313" key="1">
    <source>
        <dbReference type="EMBL" id="MFC3849928.1"/>
    </source>
</evidence>
<comment type="caution">
    <text evidence="1">The sequence shown here is derived from an EMBL/GenBank/DDBJ whole genome shotgun (WGS) entry which is preliminary data.</text>
</comment>
<name>A0ABV7ZQ85_9CORY</name>
<reference evidence="2" key="1">
    <citation type="journal article" date="2019" name="Int. J. Syst. Evol. Microbiol.">
        <title>The Global Catalogue of Microorganisms (GCM) 10K type strain sequencing project: providing services to taxonomists for standard genome sequencing and annotation.</title>
        <authorList>
            <consortium name="The Broad Institute Genomics Platform"/>
            <consortium name="The Broad Institute Genome Sequencing Center for Infectious Disease"/>
            <person name="Wu L."/>
            <person name="Ma J."/>
        </authorList>
    </citation>
    <scope>NUCLEOTIDE SEQUENCE [LARGE SCALE GENOMIC DNA]</scope>
    <source>
        <strain evidence="2">CCUG 53252</strain>
    </source>
</reference>
<dbReference type="Proteomes" id="UP001595751">
    <property type="component" value="Unassembled WGS sequence"/>
</dbReference>
<dbReference type="RefSeq" id="WP_290289154.1">
    <property type="nucleotide sequence ID" value="NZ_CP047211.1"/>
</dbReference>
<evidence type="ECO:0000313" key="2">
    <source>
        <dbReference type="Proteomes" id="UP001595751"/>
    </source>
</evidence>
<protein>
    <recommendedName>
        <fullName evidence="3">Knr4/Smi1-like domain-containing protein</fullName>
    </recommendedName>
</protein>